<gene>
    <name evidence="1" type="ORF">W911_14250</name>
</gene>
<reference evidence="1 2" key="1">
    <citation type="journal article" date="2014" name="Genome Announc.">
        <title>Complete Genome Sequence of Hyphomicrobium nitrativorans Strain NL23, a Denitrifying Bacterium Isolated from Biofilm of a Methanol-Fed Denitrification System Treating Seawater at the Montreal Biodome.</title>
        <authorList>
            <person name="Martineau C."/>
            <person name="Villeneuve C."/>
            <person name="Mauffrey F."/>
            <person name="Villemur R."/>
        </authorList>
    </citation>
    <scope>NUCLEOTIDE SEQUENCE [LARGE SCALE GENOMIC DNA]</scope>
    <source>
        <strain evidence="1">NL23</strain>
    </source>
</reference>
<dbReference type="PATRIC" id="fig|1029756.8.peg.2966"/>
<protein>
    <submittedName>
        <fullName evidence="1">Uncharacterized protein</fullName>
    </submittedName>
</protein>
<dbReference type="KEGG" id="hni:W911_14250"/>
<proteinExistence type="predicted"/>
<evidence type="ECO:0000313" key="1">
    <source>
        <dbReference type="EMBL" id="AHB49320.1"/>
    </source>
</evidence>
<accession>V5SH09</accession>
<dbReference type="Proteomes" id="UP000018542">
    <property type="component" value="Chromosome"/>
</dbReference>
<evidence type="ECO:0000313" key="2">
    <source>
        <dbReference type="Proteomes" id="UP000018542"/>
    </source>
</evidence>
<dbReference type="RefSeq" id="WP_023788164.1">
    <property type="nucleotide sequence ID" value="NC_022997.1"/>
</dbReference>
<dbReference type="AlphaFoldDB" id="V5SH09"/>
<name>V5SH09_9HYPH</name>
<dbReference type="EMBL" id="CP006912">
    <property type="protein sequence ID" value="AHB49320.1"/>
    <property type="molecule type" value="Genomic_DNA"/>
</dbReference>
<sequence>MKKQVRVYTCKKHPNWSLETAAPLIAGGLKTICPLCREEFIIANIGEADCRIEVREVEMANSK</sequence>
<dbReference type="HOGENOM" id="CLU_2879816_0_0_5"/>
<keyword evidence="2" id="KW-1185">Reference proteome</keyword>
<organism evidence="1 2">
    <name type="scientific">Hyphomicrobium nitrativorans NL23</name>
    <dbReference type="NCBI Taxonomy" id="1029756"/>
    <lineage>
        <taxon>Bacteria</taxon>
        <taxon>Pseudomonadati</taxon>
        <taxon>Pseudomonadota</taxon>
        <taxon>Alphaproteobacteria</taxon>
        <taxon>Hyphomicrobiales</taxon>
        <taxon>Hyphomicrobiaceae</taxon>
        <taxon>Hyphomicrobium</taxon>
    </lineage>
</organism>